<sequence>MSNIGTPEVKAIEEAYEAVRNDKHETTWMLVTAAKGNKLSLTATGTDKCFVDDKDNTEEETDSASGNLVPKNAIVAARAALDDAEIQYAYVRVEYANDSESTRTKFLLVTWMGPAAGMMRRARVTTEAGEIQSKILRHYSKEIRTDDKKELKHAEIVTMLRKSGGADYNGGRG</sequence>
<dbReference type="InParanoid" id="A0A2T3AHQ8"/>
<dbReference type="PROSITE" id="PS51263">
    <property type="entry name" value="ADF_H"/>
    <property type="match status" value="1"/>
</dbReference>
<organism evidence="2 3">
    <name type="scientific">Coniella lustricola</name>
    <dbReference type="NCBI Taxonomy" id="2025994"/>
    <lineage>
        <taxon>Eukaryota</taxon>
        <taxon>Fungi</taxon>
        <taxon>Dikarya</taxon>
        <taxon>Ascomycota</taxon>
        <taxon>Pezizomycotina</taxon>
        <taxon>Sordariomycetes</taxon>
        <taxon>Sordariomycetidae</taxon>
        <taxon>Diaporthales</taxon>
        <taxon>Schizoparmaceae</taxon>
        <taxon>Coniella</taxon>
    </lineage>
</organism>
<dbReference type="Gene3D" id="3.40.20.10">
    <property type="entry name" value="Severin"/>
    <property type="match status" value="1"/>
</dbReference>
<dbReference type="SUPFAM" id="SSF55753">
    <property type="entry name" value="Actin depolymerizing proteins"/>
    <property type="match status" value="1"/>
</dbReference>
<accession>A0A2T3AHQ8</accession>
<dbReference type="Pfam" id="PF00241">
    <property type="entry name" value="Cofilin_ADF"/>
    <property type="match status" value="1"/>
</dbReference>
<evidence type="ECO:0000313" key="3">
    <source>
        <dbReference type="Proteomes" id="UP000241462"/>
    </source>
</evidence>
<protein>
    <recommendedName>
        <fullName evidence="1">ADF-H domain-containing protein</fullName>
    </recommendedName>
</protein>
<proteinExistence type="predicted"/>
<dbReference type="AlphaFoldDB" id="A0A2T3AHQ8"/>
<dbReference type="GO" id="GO:0030864">
    <property type="term" value="C:cortical actin cytoskeleton"/>
    <property type="evidence" value="ECO:0007669"/>
    <property type="project" value="TreeGrafter"/>
</dbReference>
<dbReference type="PANTHER" id="PTHR10829">
    <property type="entry name" value="CORTACTIN AND DREBRIN"/>
    <property type="match status" value="1"/>
</dbReference>
<dbReference type="GO" id="GO:0005884">
    <property type="term" value="C:actin filament"/>
    <property type="evidence" value="ECO:0007669"/>
    <property type="project" value="TreeGrafter"/>
</dbReference>
<dbReference type="CDD" id="cd11282">
    <property type="entry name" value="ADF_coactosin_like"/>
    <property type="match status" value="1"/>
</dbReference>
<dbReference type="STRING" id="2025994.A0A2T3AHQ8"/>
<evidence type="ECO:0000313" key="2">
    <source>
        <dbReference type="EMBL" id="PSR97826.1"/>
    </source>
</evidence>
<keyword evidence="3" id="KW-1185">Reference proteome</keyword>
<dbReference type="Proteomes" id="UP000241462">
    <property type="component" value="Unassembled WGS sequence"/>
</dbReference>
<dbReference type="GO" id="GO:0030427">
    <property type="term" value="C:site of polarized growth"/>
    <property type="evidence" value="ECO:0007669"/>
    <property type="project" value="TreeGrafter"/>
</dbReference>
<dbReference type="OrthoDB" id="20822at2759"/>
<dbReference type="EMBL" id="KZ678388">
    <property type="protein sequence ID" value="PSR97826.1"/>
    <property type="molecule type" value="Genomic_DNA"/>
</dbReference>
<gene>
    <name evidence="2" type="ORF">BD289DRAFT_425254</name>
</gene>
<feature type="domain" description="ADF-H" evidence="1">
    <location>
        <begin position="3"/>
        <end position="161"/>
    </location>
</feature>
<dbReference type="PANTHER" id="PTHR10829:SF56">
    <property type="entry name" value="ADF-H DOMAIN-CONTAINING PROTEIN"/>
    <property type="match status" value="1"/>
</dbReference>
<dbReference type="InterPro" id="IPR002108">
    <property type="entry name" value="ADF-H"/>
</dbReference>
<dbReference type="GO" id="GO:0030833">
    <property type="term" value="P:regulation of actin filament polymerization"/>
    <property type="evidence" value="ECO:0007669"/>
    <property type="project" value="TreeGrafter"/>
</dbReference>
<evidence type="ECO:0000259" key="1">
    <source>
        <dbReference type="PROSITE" id="PS51263"/>
    </source>
</evidence>
<name>A0A2T3AHQ8_9PEZI</name>
<dbReference type="GO" id="GO:0051015">
    <property type="term" value="F:actin filament binding"/>
    <property type="evidence" value="ECO:0007669"/>
    <property type="project" value="TreeGrafter"/>
</dbReference>
<reference evidence="2 3" key="1">
    <citation type="journal article" date="2018" name="Mycol. Prog.">
        <title>Coniella lustricola, a new species from submerged detritus.</title>
        <authorList>
            <person name="Raudabaugh D.B."/>
            <person name="Iturriaga T."/>
            <person name="Carver A."/>
            <person name="Mondo S."/>
            <person name="Pangilinan J."/>
            <person name="Lipzen A."/>
            <person name="He G."/>
            <person name="Amirebrahimi M."/>
            <person name="Grigoriev I.V."/>
            <person name="Miller A.N."/>
        </authorList>
    </citation>
    <scope>NUCLEOTIDE SEQUENCE [LARGE SCALE GENOMIC DNA]</scope>
    <source>
        <strain evidence="2 3">B22-T-1</strain>
    </source>
</reference>
<dbReference type="InterPro" id="IPR029006">
    <property type="entry name" value="ADF-H/Gelsolin-like_dom_sf"/>
</dbReference>